<dbReference type="AlphaFoldDB" id="A0A7X6K7R9"/>
<evidence type="ECO:0000256" key="2">
    <source>
        <dbReference type="ARBA" id="ARBA00022630"/>
    </source>
</evidence>
<protein>
    <submittedName>
        <fullName evidence="7">NADH:flavin oxidoreductase</fullName>
    </submittedName>
</protein>
<dbReference type="Gene3D" id="3.20.20.70">
    <property type="entry name" value="Aldolase class I"/>
    <property type="match status" value="1"/>
</dbReference>
<evidence type="ECO:0000313" key="8">
    <source>
        <dbReference type="Proteomes" id="UP000544090"/>
    </source>
</evidence>
<name>A0A7X6K7R9_9MICC</name>
<dbReference type="PANTHER" id="PTHR43303">
    <property type="entry name" value="NADPH DEHYDROGENASE C23G7.10C-RELATED"/>
    <property type="match status" value="1"/>
</dbReference>
<dbReference type="Proteomes" id="UP000544090">
    <property type="component" value="Unassembled WGS sequence"/>
</dbReference>
<dbReference type="CDD" id="cd04747">
    <property type="entry name" value="OYE_like_5_FMN"/>
    <property type="match status" value="1"/>
</dbReference>
<dbReference type="PANTHER" id="PTHR43303:SF4">
    <property type="entry name" value="NADPH DEHYDROGENASE C23G7.10C-RELATED"/>
    <property type="match status" value="1"/>
</dbReference>
<dbReference type="InterPro" id="IPR013785">
    <property type="entry name" value="Aldolase_TIM"/>
</dbReference>
<sequence length="381" mass="42246">MNIVEASTEARDEAINSLFVPFKYKTLELRNRIVMSPMTRYFSPDGVPGEDVEEYYRRRADGEVGLIISEGAFIDRPTARNVETVPSFAGDALPAWGRIGRAVSESGARMIPQLWHVGGHRDFNYPNSSCGDELESPSGLIGPDASGGRTMTADDVDDVIAGFTSAALDAQRLGFAGVELHGGHGYLFDQFFWEETNKRNDRWGGRSVRERTLFAREVVRSVRSAVGPDFPILLRISQWKTAFYDAKIAGTPDELQEWVGPLADAGVDIFDCSTRRFFEPEFGGSSLNLAGWVRKITGQPTITVGSVGLNTHLYQDFETGELSAPTPWTIREVARRLENEEFDLVAVGRSLLADPGWVRKVKARDFGALRPYSVELMKTLV</sequence>
<keyword evidence="3" id="KW-0288">FMN</keyword>
<keyword evidence="8" id="KW-1185">Reference proteome</keyword>
<dbReference type="GO" id="GO:0010181">
    <property type="term" value="F:FMN binding"/>
    <property type="evidence" value="ECO:0007669"/>
    <property type="project" value="InterPro"/>
</dbReference>
<gene>
    <name evidence="7" type="ORF">HGG74_19605</name>
</gene>
<comment type="cofactor">
    <cofactor evidence="1">
        <name>FMN</name>
        <dbReference type="ChEBI" id="CHEBI:58210"/>
    </cofactor>
</comment>
<evidence type="ECO:0000256" key="3">
    <source>
        <dbReference type="ARBA" id="ARBA00022643"/>
    </source>
</evidence>
<accession>A0A7X6K7R9</accession>
<dbReference type="Pfam" id="PF00724">
    <property type="entry name" value="Oxidored_FMN"/>
    <property type="match status" value="1"/>
</dbReference>
<evidence type="ECO:0000256" key="1">
    <source>
        <dbReference type="ARBA" id="ARBA00001917"/>
    </source>
</evidence>
<evidence type="ECO:0000313" key="7">
    <source>
        <dbReference type="EMBL" id="NKX56684.1"/>
    </source>
</evidence>
<dbReference type="GO" id="GO:0050661">
    <property type="term" value="F:NADP binding"/>
    <property type="evidence" value="ECO:0007669"/>
    <property type="project" value="InterPro"/>
</dbReference>
<dbReference type="InterPro" id="IPR044152">
    <property type="entry name" value="YqjM-like"/>
</dbReference>
<dbReference type="InterPro" id="IPR001155">
    <property type="entry name" value="OxRdtase_FMN_N"/>
</dbReference>
<dbReference type="RefSeq" id="WP_168489105.1">
    <property type="nucleotide sequence ID" value="NZ_JAAZSQ010000030.1"/>
</dbReference>
<evidence type="ECO:0000259" key="6">
    <source>
        <dbReference type="Pfam" id="PF00724"/>
    </source>
</evidence>
<dbReference type="EMBL" id="JAAZSQ010000030">
    <property type="protein sequence ID" value="NKX56684.1"/>
    <property type="molecule type" value="Genomic_DNA"/>
</dbReference>
<reference evidence="7 8" key="1">
    <citation type="submission" date="2020-04" db="EMBL/GenBank/DDBJ databases">
        <title>Arthrobacter sp. nov.</title>
        <authorList>
            <person name="Liu S."/>
        </authorList>
    </citation>
    <scope>NUCLEOTIDE SEQUENCE [LARGE SCALE GENOMIC DNA]</scope>
    <source>
        <strain evidence="7 8">E918</strain>
    </source>
</reference>
<comment type="caution">
    <text evidence="7">The sequence shown here is derived from an EMBL/GenBank/DDBJ whole genome shotgun (WGS) entry which is preliminary data.</text>
</comment>
<organism evidence="7 8">
    <name type="scientific">Arthrobacter mobilis</name>
    <dbReference type="NCBI Taxonomy" id="2724944"/>
    <lineage>
        <taxon>Bacteria</taxon>
        <taxon>Bacillati</taxon>
        <taxon>Actinomycetota</taxon>
        <taxon>Actinomycetes</taxon>
        <taxon>Micrococcales</taxon>
        <taxon>Micrococcaceae</taxon>
        <taxon>Arthrobacter</taxon>
    </lineage>
</organism>
<evidence type="ECO:0000256" key="5">
    <source>
        <dbReference type="ARBA" id="ARBA00023002"/>
    </source>
</evidence>
<proteinExistence type="predicted"/>
<dbReference type="GO" id="GO:0003959">
    <property type="term" value="F:NADPH dehydrogenase activity"/>
    <property type="evidence" value="ECO:0007669"/>
    <property type="project" value="InterPro"/>
</dbReference>
<keyword evidence="4" id="KW-0521">NADP</keyword>
<keyword evidence="5" id="KW-0560">Oxidoreductase</keyword>
<feature type="domain" description="NADH:flavin oxidoreductase/NADH oxidase N-terminal" evidence="6">
    <location>
        <begin position="17"/>
        <end position="363"/>
    </location>
</feature>
<evidence type="ECO:0000256" key="4">
    <source>
        <dbReference type="ARBA" id="ARBA00022857"/>
    </source>
</evidence>
<keyword evidence="2" id="KW-0285">Flavoprotein</keyword>
<dbReference type="SUPFAM" id="SSF51395">
    <property type="entry name" value="FMN-linked oxidoreductases"/>
    <property type="match status" value="1"/>
</dbReference>